<dbReference type="GO" id="GO:0032502">
    <property type="term" value="P:developmental process"/>
    <property type="evidence" value="ECO:0007669"/>
    <property type="project" value="UniProtKB-ARBA"/>
</dbReference>
<dbReference type="EMBL" id="CAJNOL010000129">
    <property type="protein sequence ID" value="CAF0870537.1"/>
    <property type="molecule type" value="Genomic_DNA"/>
</dbReference>
<dbReference type="EMBL" id="CAJNOL010000120">
    <property type="protein sequence ID" value="CAF0862557.1"/>
    <property type="molecule type" value="Genomic_DNA"/>
</dbReference>
<comment type="subcellular location">
    <subcellularLocation>
        <location evidence="1">Membrane</location>
        <topology evidence="1">Single-pass type I membrane protein</topology>
    </subcellularLocation>
</comment>
<sequence>MNITILRLCHRQIQIFLLITIISTHGQMKNITNDSASVIPEVHFSMMNSINLSNSDMSTESSIVMEDVNDIISKSNNFNDNAILKEQTTNSSTTDTSVYITPNRNIIVSQATIFENDSTIPVTTTTMIFTSKESNAINVTYRTSSMFTGLVTYDCSTMNISDLIIDTNTPANCSVLECSSNNEINITCHRIENKAGRDFEFILGIHKNNQSIINKTFIVTLKPLLLNTSANINITVHENLTSASILVSNCEEIAEPDKLTFKCDSSNQSSESSLINCTHTCVDLQPGCVYEASLILSPIKISDKENDTFPNDTKTETYRIDLDKITNLTLDGNVTQDGTALICFNPPRGYYDELRFNCYAKDQNCPESNQNLTNKITNCSNCSFVWISQVIQGVEYECQAWTMKANFSDATSDPLLFNTSLTPVLYGGQNFFNTSRISFPVTPQSDYDNIRINCIAVGHRSPSCSDVISQHNSCSTTLQLNGTRGCDYQCSFITQKMHYNNAISTPVTISLCDYFINLIKKNECIVYLGPPTPIIEEYRNASRSIYIKWKIDETSYIQSFDLFKNNIAIENANDAIVSVSDTIFSYNYTDDIKPFQTYELYVRLNSNYNVPSKSIVVTTSPEAPKKPTDNDVKNKIILQEMHEASTSNQYVINIDLSLFSDEYGIVKKYLIYVRQDQNNNMPEIILNGTYAEALNNALIDYLAAEILISSSAKNLINKNGNITVLLGNETICLNESVKSTPCNGPLKPSTNYKVIVGGCTIAGCTHVLSQQFKTQNLPTPPNNPGSSKAWVVIFPLLAVAVVAGLAVWKRKLLKQMFDRKIKPDRKYSKDSRSSSISLSSIYVPPRKRPKPLSKYVNMTDEDKKAIYAEYQELDSTSPQYRPSEDDSEYAIYNRYSNIPARGPWERTAVQLNGLHRFHDYINANEIKGLSSEKQYIACQGPLETTCEDFWDMIIQYGVKKIVMLTRTEERNPHNHSQTLSKCYRYFPDKKGKLLTFNRVSVQVIDVEYQENVDLEIRRILIKADNNEHHVFHYYFTGWPDFSVVEPRKLLDLIQYINNHGKNQLISVEQSKKTSLSPTVIHCSAGVGRTGTYIAVDIIMRLIDRSQQDLLTMQLDVMGVVYQLRQDRGKMVQTKDQYMLVNRCVEEYLRETNRLNDILQQSSLYGNVNMNSTQPNNNVITESPSNYVNINKPSPSEAGANSSRSSPVIQSKY</sequence>
<dbReference type="InterPro" id="IPR050348">
    <property type="entry name" value="Protein-Tyr_Phosphatase"/>
</dbReference>
<evidence type="ECO:0000256" key="3">
    <source>
        <dbReference type="SAM" id="MobiDB-lite"/>
    </source>
</evidence>
<dbReference type="Proteomes" id="UP000663870">
    <property type="component" value="Unassembled WGS sequence"/>
</dbReference>
<evidence type="ECO:0000259" key="5">
    <source>
        <dbReference type="PROSITE" id="PS50056"/>
    </source>
</evidence>
<dbReference type="InterPro" id="IPR041201">
    <property type="entry name" value="PTPRJ_TM"/>
</dbReference>
<dbReference type="PRINTS" id="PR00700">
    <property type="entry name" value="PRTYPHPHTASE"/>
</dbReference>
<dbReference type="PROSITE" id="PS00383">
    <property type="entry name" value="TYR_PHOSPHATASE_1"/>
    <property type="match status" value="1"/>
</dbReference>
<evidence type="ECO:0000313" key="9">
    <source>
        <dbReference type="Proteomes" id="UP000663870"/>
    </source>
</evidence>
<dbReference type="EMBL" id="CAJNOH010000037">
    <property type="protein sequence ID" value="CAF0792294.1"/>
    <property type="molecule type" value="Genomic_DNA"/>
</dbReference>
<dbReference type="InterPro" id="IPR016130">
    <property type="entry name" value="Tyr_Pase_AS"/>
</dbReference>
<evidence type="ECO:0000313" key="6">
    <source>
        <dbReference type="EMBL" id="CAF0792294.1"/>
    </source>
</evidence>
<organism evidence="8 9">
    <name type="scientific">Rotaria sordida</name>
    <dbReference type="NCBI Taxonomy" id="392033"/>
    <lineage>
        <taxon>Eukaryota</taxon>
        <taxon>Metazoa</taxon>
        <taxon>Spiralia</taxon>
        <taxon>Gnathifera</taxon>
        <taxon>Rotifera</taxon>
        <taxon>Eurotatoria</taxon>
        <taxon>Bdelloidea</taxon>
        <taxon>Philodinida</taxon>
        <taxon>Philodinidae</taxon>
        <taxon>Rotaria</taxon>
    </lineage>
</organism>
<evidence type="ECO:0000256" key="1">
    <source>
        <dbReference type="ARBA" id="ARBA00004479"/>
    </source>
</evidence>
<proteinExistence type="predicted"/>
<comment type="caution">
    <text evidence="8">The sequence shown here is derived from an EMBL/GenBank/DDBJ whole genome shotgun (WGS) entry which is preliminary data.</text>
</comment>
<dbReference type="AlphaFoldDB" id="A0A813XUV2"/>
<dbReference type="Proteomes" id="UP000663854">
    <property type="component" value="Unassembled WGS sequence"/>
</dbReference>
<dbReference type="SUPFAM" id="SSF52799">
    <property type="entry name" value="(Phosphotyrosine protein) phosphatases II"/>
    <property type="match status" value="1"/>
</dbReference>
<evidence type="ECO:0000259" key="4">
    <source>
        <dbReference type="PROSITE" id="PS50055"/>
    </source>
</evidence>
<dbReference type="Pfam" id="PF18861">
    <property type="entry name" value="PTP_tm"/>
    <property type="match status" value="1"/>
</dbReference>
<dbReference type="InterPro" id="IPR029021">
    <property type="entry name" value="Prot-tyrosine_phosphatase-like"/>
</dbReference>
<dbReference type="Pfam" id="PF00102">
    <property type="entry name" value="Y_phosphatase"/>
    <property type="match status" value="1"/>
</dbReference>
<gene>
    <name evidence="7" type="ORF">JXQ802_LOCUS7261</name>
    <name evidence="8" type="ORF">JXQ802_LOCUS7655</name>
    <name evidence="6" type="ORF">PYM288_LOCUS4192</name>
</gene>
<keyword evidence="9" id="KW-1185">Reference proteome</keyword>
<dbReference type="PROSITE" id="PS50056">
    <property type="entry name" value="TYR_PHOSPHATASE_2"/>
    <property type="match status" value="1"/>
</dbReference>
<dbReference type="PANTHER" id="PTHR19134">
    <property type="entry name" value="RECEPTOR-TYPE TYROSINE-PROTEIN PHOSPHATASE"/>
    <property type="match status" value="1"/>
</dbReference>
<feature type="domain" description="Tyrosine-protein phosphatase" evidence="4">
    <location>
        <begin position="866"/>
        <end position="1147"/>
    </location>
</feature>
<accession>A0A813XUV2</accession>
<dbReference type="InterPro" id="IPR036116">
    <property type="entry name" value="FN3_sf"/>
</dbReference>
<evidence type="ECO:0000256" key="2">
    <source>
        <dbReference type="ARBA" id="ARBA00051722"/>
    </source>
</evidence>
<feature type="region of interest" description="Disordered" evidence="3">
    <location>
        <begin position="1190"/>
        <end position="1212"/>
    </location>
</feature>
<dbReference type="GO" id="GO:0016020">
    <property type="term" value="C:membrane"/>
    <property type="evidence" value="ECO:0007669"/>
    <property type="project" value="UniProtKB-SubCell"/>
</dbReference>
<dbReference type="PROSITE" id="PS50055">
    <property type="entry name" value="TYR_PHOSPHATASE_PTP"/>
    <property type="match status" value="1"/>
</dbReference>
<dbReference type="InterPro" id="IPR000242">
    <property type="entry name" value="PTP_cat"/>
</dbReference>
<dbReference type="SMART" id="SM00404">
    <property type="entry name" value="PTPc_motif"/>
    <property type="match status" value="1"/>
</dbReference>
<reference evidence="8" key="1">
    <citation type="submission" date="2021-02" db="EMBL/GenBank/DDBJ databases">
        <authorList>
            <person name="Nowell W R."/>
        </authorList>
    </citation>
    <scope>NUCLEOTIDE SEQUENCE</scope>
</reference>
<dbReference type="SMART" id="SM00194">
    <property type="entry name" value="PTPc"/>
    <property type="match status" value="1"/>
</dbReference>
<evidence type="ECO:0000313" key="8">
    <source>
        <dbReference type="EMBL" id="CAF0870537.1"/>
    </source>
</evidence>
<dbReference type="InterPro" id="IPR003595">
    <property type="entry name" value="Tyr_Pase_cat"/>
</dbReference>
<dbReference type="GO" id="GO:0004725">
    <property type="term" value="F:protein tyrosine phosphatase activity"/>
    <property type="evidence" value="ECO:0007669"/>
    <property type="project" value="UniProtKB-EC"/>
</dbReference>
<dbReference type="InterPro" id="IPR000387">
    <property type="entry name" value="Tyr_Pase_dom"/>
</dbReference>
<dbReference type="CDD" id="cd00047">
    <property type="entry name" value="PTPc"/>
    <property type="match status" value="1"/>
</dbReference>
<dbReference type="PANTHER" id="PTHR19134:SF449">
    <property type="entry name" value="TYROSINE-PROTEIN PHOSPHATASE 1"/>
    <property type="match status" value="1"/>
</dbReference>
<feature type="domain" description="Tyrosine specific protein phosphatases" evidence="5">
    <location>
        <begin position="1047"/>
        <end position="1138"/>
    </location>
</feature>
<comment type="catalytic activity">
    <reaction evidence="2">
        <text>O-phospho-L-tyrosyl-[protein] + H2O = L-tyrosyl-[protein] + phosphate</text>
        <dbReference type="Rhea" id="RHEA:10684"/>
        <dbReference type="Rhea" id="RHEA-COMP:10136"/>
        <dbReference type="Rhea" id="RHEA-COMP:20101"/>
        <dbReference type="ChEBI" id="CHEBI:15377"/>
        <dbReference type="ChEBI" id="CHEBI:43474"/>
        <dbReference type="ChEBI" id="CHEBI:46858"/>
        <dbReference type="ChEBI" id="CHEBI:61978"/>
        <dbReference type="EC" id="3.1.3.48"/>
    </reaction>
</comment>
<dbReference type="SUPFAM" id="SSF49265">
    <property type="entry name" value="Fibronectin type III"/>
    <property type="match status" value="1"/>
</dbReference>
<evidence type="ECO:0008006" key="10">
    <source>
        <dbReference type="Google" id="ProtNLM"/>
    </source>
</evidence>
<protein>
    <recommendedName>
        <fullName evidence="10">Protein-tyrosine-phosphatase</fullName>
    </recommendedName>
</protein>
<dbReference type="Gene3D" id="3.90.190.10">
    <property type="entry name" value="Protein tyrosine phosphatase superfamily"/>
    <property type="match status" value="1"/>
</dbReference>
<evidence type="ECO:0000313" key="7">
    <source>
        <dbReference type="EMBL" id="CAF0862557.1"/>
    </source>
</evidence>
<name>A0A813XUV2_9BILA</name>